<reference evidence="10" key="2">
    <citation type="submission" date="2025-09" db="UniProtKB">
        <authorList>
            <consortium name="Ensembl"/>
        </authorList>
    </citation>
    <scope>IDENTIFICATION</scope>
</reference>
<evidence type="ECO:0000256" key="6">
    <source>
        <dbReference type="ARBA" id="ARBA00023242"/>
    </source>
</evidence>
<dbReference type="Proteomes" id="UP000694388">
    <property type="component" value="Unplaced"/>
</dbReference>
<evidence type="ECO:0000313" key="10">
    <source>
        <dbReference type="Ensembl" id="ENSEBUP00000007331.1"/>
    </source>
</evidence>
<evidence type="ECO:0000256" key="2">
    <source>
        <dbReference type="ARBA" id="ARBA00006035"/>
    </source>
</evidence>
<dbReference type="InterPro" id="IPR024826">
    <property type="entry name" value="DNA_pol_delta/II_ssu"/>
</dbReference>
<evidence type="ECO:0000256" key="1">
    <source>
        <dbReference type="ARBA" id="ARBA00004123"/>
    </source>
</evidence>
<dbReference type="Pfam" id="PF18018">
    <property type="entry name" value="DNA_pol_D_N"/>
    <property type="match status" value="1"/>
</dbReference>
<comment type="subcellular location">
    <subcellularLocation>
        <location evidence="1">Nucleus</location>
    </subcellularLocation>
</comment>
<feature type="region of interest" description="Disordered" evidence="7">
    <location>
        <begin position="1"/>
        <end position="26"/>
    </location>
</feature>
<evidence type="ECO:0000313" key="11">
    <source>
        <dbReference type="Proteomes" id="UP000694388"/>
    </source>
</evidence>
<comment type="similarity">
    <text evidence="2">Belongs to the DNA polymerase delta/II small subunit family.</text>
</comment>
<evidence type="ECO:0000256" key="3">
    <source>
        <dbReference type="ARBA" id="ARBA00017588"/>
    </source>
</evidence>
<name>A0A8C4NIV1_EPTBU</name>
<proteinExistence type="inferred from homology"/>
<dbReference type="GO" id="GO:0006281">
    <property type="term" value="P:DNA repair"/>
    <property type="evidence" value="ECO:0007669"/>
    <property type="project" value="UniProtKB-KW"/>
</dbReference>
<keyword evidence="4" id="KW-0235">DNA replication</keyword>
<dbReference type="Gene3D" id="2.40.50.430">
    <property type="match status" value="1"/>
</dbReference>
<dbReference type="Pfam" id="PF04042">
    <property type="entry name" value="DNA_pol_E_B"/>
    <property type="match status" value="1"/>
</dbReference>
<evidence type="ECO:0000259" key="8">
    <source>
        <dbReference type="Pfam" id="PF04042"/>
    </source>
</evidence>
<dbReference type="PANTHER" id="PTHR10416:SF0">
    <property type="entry name" value="DNA POLYMERASE DELTA SUBUNIT 2"/>
    <property type="match status" value="1"/>
</dbReference>
<evidence type="ECO:0000256" key="7">
    <source>
        <dbReference type="SAM" id="MobiDB-lite"/>
    </source>
</evidence>
<evidence type="ECO:0000259" key="9">
    <source>
        <dbReference type="Pfam" id="PF18018"/>
    </source>
</evidence>
<dbReference type="GO" id="GO:0003677">
    <property type="term" value="F:DNA binding"/>
    <property type="evidence" value="ECO:0007669"/>
    <property type="project" value="InterPro"/>
</dbReference>
<evidence type="ECO:0000256" key="5">
    <source>
        <dbReference type="ARBA" id="ARBA00022769"/>
    </source>
</evidence>
<dbReference type="Ensembl" id="ENSEBUT00000007809.1">
    <property type="protein sequence ID" value="ENSEBUP00000007331.1"/>
    <property type="gene ID" value="ENSEBUG00000004796.1"/>
</dbReference>
<reference evidence="10" key="1">
    <citation type="submission" date="2025-08" db="UniProtKB">
        <authorList>
            <consortium name="Ensembl"/>
        </authorList>
    </citation>
    <scope>IDENTIFICATION</scope>
</reference>
<dbReference type="GO" id="GO:0043625">
    <property type="term" value="C:delta DNA polymerase complex"/>
    <property type="evidence" value="ECO:0007669"/>
    <property type="project" value="TreeGrafter"/>
</dbReference>
<keyword evidence="11" id="KW-1185">Reference proteome</keyword>
<keyword evidence="6" id="KW-0539">Nucleus</keyword>
<organism evidence="10 11">
    <name type="scientific">Eptatretus burgeri</name>
    <name type="common">Inshore hagfish</name>
    <dbReference type="NCBI Taxonomy" id="7764"/>
    <lineage>
        <taxon>Eukaryota</taxon>
        <taxon>Metazoa</taxon>
        <taxon>Chordata</taxon>
        <taxon>Craniata</taxon>
        <taxon>Vertebrata</taxon>
        <taxon>Cyclostomata</taxon>
        <taxon>Myxini</taxon>
        <taxon>Myxiniformes</taxon>
        <taxon>Myxinidae</taxon>
        <taxon>Eptatretinae</taxon>
        <taxon>Eptatretus</taxon>
    </lineage>
</organism>
<dbReference type="AlphaFoldDB" id="A0A8C4NIV1"/>
<accession>A0A8C4NIV1</accession>
<feature type="domain" description="DNA polymerase alpha/delta/epsilon subunit B" evidence="8">
    <location>
        <begin position="192"/>
        <end position="380"/>
    </location>
</feature>
<dbReference type="InterPro" id="IPR007185">
    <property type="entry name" value="DNA_pol_a/d/e_bsu"/>
</dbReference>
<dbReference type="GeneTree" id="ENSGT00390000006780"/>
<dbReference type="PANTHER" id="PTHR10416">
    <property type="entry name" value="DNA POLYMERASE DELTA SUBUNIT 2"/>
    <property type="match status" value="1"/>
</dbReference>
<dbReference type="FunFam" id="2.40.50.430:FF:000001">
    <property type="entry name" value="DNA polymerase delta subunit 2"/>
    <property type="match status" value="1"/>
</dbReference>
<dbReference type="Gene3D" id="3.60.21.50">
    <property type="match status" value="1"/>
</dbReference>
<keyword evidence="5" id="KW-0228">DNA excision</keyword>
<dbReference type="InterPro" id="IPR040663">
    <property type="entry name" value="DNA_pol_D_N"/>
</dbReference>
<feature type="domain" description="DNA polymerase delta subunit OB-fold" evidence="9">
    <location>
        <begin position="46"/>
        <end position="172"/>
    </location>
</feature>
<dbReference type="GO" id="GO:0006271">
    <property type="term" value="P:DNA strand elongation involved in DNA replication"/>
    <property type="evidence" value="ECO:0007669"/>
    <property type="project" value="TreeGrafter"/>
</dbReference>
<evidence type="ECO:0000256" key="4">
    <source>
        <dbReference type="ARBA" id="ARBA00022705"/>
    </source>
</evidence>
<protein>
    <recommendedName>
        <fullName evidence="3">DNA polymerase delta subunit 2</fullName>
    </recommendedName>
</protein>
<sequence>MFSDRAAKSGGPDPGPEGQTIHRAETRSPVRGSRFVVSRRSFCRPYAHLYAVRLALMRPVLASSARTTWGSDLDIKKMFELQVGVRCCVIGTMYKHMELRPSILKEISGELSLVPQPVRMRYTDPSDELILEDELQRMKIVGSLDPSDFVTGLVVAVLGVEKEDGKFHVEDICLAGIPPQLTFTVPEHDRFVLLASGLGLGGQVGDATLGLQLLIDTIIGQLGGLGEQRAASQISRVILAGNLLSRDTQSKDILNKAKYLTKKTQAASVEAVKVLDDALFQLCTSVDVDAMPGEFDPANHTLPQQPLHRCMLPHSQPLSTLHLVTNPYEADIDGVRFLGTSGQNIRDIYKYSGMDDWLHILEWTLRTGHMAPTAPDTLGELSLSIVVHSAPDRSCPFRQCRTRKLHSDCSSFRFHRLLSLLLGRPVYLEGKSPCLLLWQCSKLPEQDFTRIRRPACSATLRARFLHDAYGVSRLPPRPRLPAHQVLGLRRQWGRDRGWRHGLRRAWDALPMLGQNPFSWDFHL</sequence>